<evidence type="ECO:0000313" key="5">
    <source>
        <dbReference type="Proteomes" id="UP000447434"/>
    </source>
</evidence>
<dbReference type="PANTHER" id="PTHR47373">
    <property type="entry name" value="CYSTEINE PROTEINASE INHIBITOR 2"/>
    <property type="match status" value="1"/>
</dbReference>
<protein>
    <submittedName>
        <fullName evidence="4">Putative Cystatin domain-containing protein</fullName>
    </submittedName>
</protein>
<dbReference type="Gene3D" id="3.10.450.10">
    <property type="match status" value="1"/>
</dbReference>
<evidence type="ECO:0000256" key="1">
    <source>
        <dbReference type="ARBA" id="ARBA00022690"/>
    </source>
</evidence>
<evidence type="ECO:0000259" key="3">
    <source>
        <dbReference type="SMART" id="SM00043"/>
    </source>
</evidence>
<evidence type="ECO:0000256" key="2">
    <source>
        <dbReference type="ARBA" id="ARBA00022704"/>
    </source>
</evidence>
<comment type="caution">
    <text evidence="4">The sequence shown here is derived from an EMBL/GenBank/DDBJ whole genome shotgun (WGS) entry which is preliminary data.</text>
</comment>
<dbReference type="InterPro" id="IPR000010">
    <property type="entry name" value="Cystatin_dom"/>
</dbReference>
<gene>
    <name evidence="4" type="ORF">Lalb_Chr12g0205921</name>
</gene>
<accession>A0A6A4PNH4</accession>
<name>A0A6A4PNH4_LUPAL</name>
<dbReference type="EMBL" id="WOCE01000012">
    <property type="protein sequence ID" value="KAE9603028.1"/>
    <property type="molecule type" value="Genomic_DNA"/>
</dbReference>
<dbReference type="PANTHER" id="PTHR47373:SF1">
    <property type="entry name" value="CYSTEINE PROTEINASE INHIBITOR 2"/>
    <property type="match status" value="1"/>
</dbReference>
<proteinExistence type="predicted"/>
<dbReference type="SUPFAM" id="SSF54403">
    <property type="entry name" value="Cystatin/monellin"/>
    <property type="match status" value="1"/>
</dbReference>
<dbReference type="Proteomes" id="UP000447434">
    <property type="component" value="Chromosome 12"/>
</dbReference>
<organism evidence="4 5">
    <name type="scientific">Lupinus albus</name>
    <name type="common">White lupine</name>
    <name type="synonym">Lupinus termis</name>
    <dbReference type="NCBI Taxonomy" id="3870"/>
    <lineage>
        <taxon>Eukaryota</taxon>
        <taxon>Viridiplantae</taxon>
        <taxon>Streptophyta</taxon>
        <taxon>Embryophyta</taxon>
        <taxon>Tracheophyta</taxon>
        <taxon>Spermatophyta</taxon>
        <taxon>Magnoliopsida</taxon>
        <taxon>eudicotyledons</taxon>
        <taxon>Gunneridae</taxon>
        <taxon>Pentapetalae</taxon>
        <taxon>rosids</taxon>
        <taxon>fabids</taxon>
        <taxon>Fabales</taxon>
        <taxon>Fabaceae</taxon>
        <taxon>Papilionoideae</taxon>
        <taxon>50 kb inversion clade</taxon>
        <taxon>genistoids sensu lato</taxon>
        <taxon>core genistoids</taxon>
        <taxon>Genisteae</taxon>
        <taxon>Lupinus</taxon>
    </lineage>
</organism>
<feature type="domain" description="Cystatin" evidence="3">
    <location>
        <begin position="29"/>
        <end position="124"/>
    </location>
</feature>
<keyword evidence="2" id="KW-0789">Thiol protease inhibitor</keyword>
<reference evidence="5" key="1">
    <citation type="journal article" date="2020" name="Nat. Commun.">
        <title>Genome sequence of the cluster root forming white lupin.</title>
        <authorList>
            <person name="Hufnagel B."/>
            <person name="Marques A."/>
            <person name="Soriano A."/>
            <person name="Marques L."/>
            <person name="Divol F."/>
            <person name="Doumas P."/>
            <person name="Sallet E."/>
            <person name="Mancinotti D."/>
            <person name="Carrere S."/>
            <person name="Marande W."/>
            <person name="Arribat S."/>
            <person name="Keller J."/>
            <person name="Huneau C."/>
            <person name="Blein T."/>
            <person name="Aime D."/>
            <person name="Laguerre M."/>
            <person name="Taylor J."/>
            <person name="Schubert V."/>
            <person name="Nelson M."/>
            <person name="Geu-Flores F."/>
            <person name="Crespi M."/>
            <person name="Gallardo-Guerrero K."/>
            <person name="Delaux P.-M."/>
            <person name="Salse J."/>
            <person name="Berges H."/>
            <person name="Guyot R."/>
            <person name="Gouzy J."/>
            <person name="Peret B."/>
        </authorList>
    </citation>
    <scope>NUCLEOTIDE SEQUENCE [LARGE SCALE GENOMIC DNA]</scope>
    <source>
        <strain evidence="5">cv. Amiga</strain>
    </source>
</reference>
<dbReference type="Pfam" id="PF16845">
    <property type="entry name" value="SQAPI"/>
    <property type="match status" value="1"/>
</dbReference>
<dbReference type="AlphaFoldDB" id="A0A6A4PNH4"/>
<sequence>MAELIRSRVVTLTVLVTLLCLLCTVSYGRLVGGRKAVANVKSNEEVQELGRFSVEEYNRSLKLLAAEEEVKFVEVVEAEEQVVSGIKYYLKILTVQNGASRMFESVVVVKAWLNSKQLLNFAPSSNDDALVKWMLAVTLMMVQQVEIMMK</sequence>
<evidence type="ECO:0000313" key="4">
    <source>
        <dbReference type="EMBL" id="KAE9603028.1"/>
    </source>
</evidence>
<dbReference type="OrthoDB" id="1908104at2759"/>
<dbReference type="SMART" id="SM00043">
    <property type="entry name" value="CY"/>
    <property type="match status" value="1"/>
</dbReference>
<keyword evidence="1" id="KW-0646">Protease inhibitor</keyword>
<dbReference type="InterPro" id="IPR046350">
    <property type="entry name" value="Cystatin_sf"/>
</dbReference>
<keyword evidence="5" id="KW-1185">Reference proteome</keyword>
<dbReference type="GO" id="GO:0004869">
    <property type="term" value="F:cysteine-type endopeptidase inhibitor activity"/>
    <property type="evidence" value="ECO:0007669"/>
    <property type="project" value="UniProtKB-KW"/>
</dbReference>